<feature type="compositionally biased region" description="Basic and acidic residues" evidence="1">
    <location>
        <begin position="321"/>
        <end position="334"/>
    </location>
</feature>
<proteinExistence type="predicted"/>
<feature type="compositionally biased region" description="Polar residues" evidence="1">
    <location>
        <begin position="307"/>
        <end position="320"/>
    </location>
</feature>
<dbReference type="Gene3D" id="1.10.10.10">
    <property type="entry name" value="Winged helix-like DNA-binding domain superfamily/Winged helix DNA-binding domain"/>
    <property type="match status" value="1"/>
</dbReference>
<dbReference type="Proteomes" id="UP000322524">
    <property type="component" value="Unassembled WGS sequence"/>
</dbReference>
<feature type="region of interest" description="Disordered" evidence="1">
    <location>
        <begin position="236"/>
        <end position="255"/>
    </location>
</feature>
<organism evidence="2 3">
    <name type="scientific">Sutcliffiella horikoshii</name>
    <dbReference type="NCBI Taxonomy" id="79883"/>
    <lineage>
        <taxon>Bacteria</taxon>
        <taxon>Bacillati</taxon>
        <taxon>Bacillota</taxon>
        <taxon>Bacilli</taxon>
        <taxon>Bacillales</taxon>
        <taxon>Bacillaceae</taxon>
        <taxon>Sutcliffiella</taxon>
    </lineage>
</organism>
<accession>A0A5D4SZL4</accession>
<dbReference type="InterPro" id="IPR036388">
    <property type="entry name" value="WH-like_DNA-bd_sf"/>
</dbReference>
<gene>
    <name evidence="2" type="ORF">FZC76_07820</name>
</gene>
<reference evidence="2 3" key="1">
    <citation type="submission" date="2019-08" db="EMBL/GenBank/DDBJ databases">
        <title>Bacillus genomes from the desert of Cuatro Cienegas, Coahuila.</title>
        <authorList>
            <person name="Olmedo-Alvarez G."/>
        </authorList>
    </citation>
    <scope>NUCLEOTIDE SEQUENCE [LARGE SCALE GENOMIC DNA]</scope>
    <source>
        <strain evidence="2 3">CH28_1T</strain>
    </source>
</reference>
<feature type="compositionally biased region" description="Basic and acidic residues" evidence="1">
    <location>
        <begin position="240"/>
        <end position="249"/>
    </location>
</feature>
<dbReference type="EMBL" id="VTEV01000003">
    <property type="protein sequence ID" value="TYS68837.1"/>
    <property type="molecule type" value="Genomic_DNA"/>
</dbReference>
<dbReference type="OrthoDB" id="2080971at2"/>
<comment type="caution">
    <text evidence="2">The sequence shown here is derived from an EMBL/GenBank/DDBJ whole genome shotgun (WGS) entry which is preliminary data.</text>
</comment>
<dbReference type="AlphaFoldDB" id="A0A5D4SZL4"/>
<evidence type="ECO:0000313" key="2">
    <source>
        <dbReference type="EMBL" id="TYS68837.1"/>
    </source>
</evidence>
<dbReference type="RefSeq" id="WP_148987690.1">
    <property type="nucleotide sequence ID" value="NZ_VTEV01000003.1"/>
</dbReference>
<evidence type="ECO:0000256" key="1">
    <source>
        <dbReference type="SAM" id="MobiDB-lite"/>
    </source>
</evidence>
<feature type="region of interest" description="Disordered" evidence="1">
    <location>
        <begin position="303"/>
        <end position="334"/>
    </location>
</feature>
<evidence type="ECO:0000313" key="3">
    <source>
        <dbReference type="Proteomes" id="UP000322524"/>
    </source>
</evidence>
<dbReference type="Pfam" id="PF13730">
    <property type="entry name" value="HTH_36"/>
    <property type="match status" value="1"/>
</dbReference>
<sequence length="358" mass="39879">MRKNEEIKDDLFLKVSIENIHGGIVAELGLREYAVLQVIASHADKYGKCFPSQEKLAELCGVSKRTIIRLIDNICAFKVDGKPVLIRETKREGEKITKNYYTVLPLSGMVFGDSKVVSNLSPRQNRNVKSASQCEKDFKGSDKTGKEVVAKLAKGSDKNVTLTKSINEININKNHIEQDISTPSGDHLDFDNTNLVEEKDNKDNINIDLKTNKLPEYKGDKINDNTAITPNDIVANNTEKNTDKNDIKDTGQGVDTAARSNGLSLSEIAALISEENQRAREREQAKKSEEKAVKKGLKEHEIVAFRTQYSPDMASQNSPKGESHEGQKISLESKNKADNDEFIALLNEVEAEYKELSL</sequence>
<protein>
    <submittedName>
        <fullName evidence="2">Helix-turn-helix domain-containing protein</fullName>
    </submittedName>
</protein>
<name>A0A5D4SZL4_9BACI</name>